<feature type="repeat" description="RCC1" evidence="2">
    <location>
        <begin position="7"/>
        <end position="60"/>
    </location>
</feature>
<dbReference type="InterPro" id="IPR000408">
    <property type="entry name" value="Reg_chr_condens"/>
</dbReference>
<evidence type="ECO:0000313" key="4">
    <source>
        <dbReference type="EMBL" id="MBC1178749.1"/>
    </source>
</evidence>
<dbReference type="EMBL" id="GITU01010046">
    <property type="protein sequence ID" value="MBC1178749.1"/>
    <property type="molecule type" value="Transcribed_RNA"/>
</dbReference>
<keyword evidence="1" id="KW-0677">Repeat</keyword>
<dbReference type="SUPFAM" id="SSF50985">
    <property type="entry name" value="RCC1/BLIP-II"/>
    <property type="match status" value="1"/>
</dbReference>
<evidence type="ECO:0000256" key="2">
    <source>
        <dbReference type="PROSITE-ProRule" id="PRU00235"/>
    </source>
</evidence>
<dbReference type="PROSITE" id="PS50012">
    <property type="entry name" value="RCC1_3"/>
    <property type="match status" value="5"/>
</dbReference>
<name>A0A1B0CUJ6_LUTLO</name>
<organism evidence="5 6">
    <name type="scientific">Lutzomyia longipalpis</name>
    <name type="common">Sand fly</name>
    <dbReference type="NCBI Taxonomy" id="7200"/>
    <lineage>
        <taxon>Eukaryota</taxon>
        <taxon>Metazoa</taxon>
        <taxon>Ecdysozoa</taxon>
        <taxon>Arthropoda</taxon>
        <taxon>Hexapoda</taxon>
        <taxon>Insecta</taxon>
        <taxon>Pterygota</taxon>
        <taxon>Neoptera</taxon>
        <taxon>Endopterygota</taxon>
        <taxon>Diptera</taxon>
        <taxon>Nematocera</taxon>
        <taxon>Psychodoidea</taxon>
        <taxon>Psychodidae</taxon>
        <taxon>Lutzomyia</taxon>
        <taxon>Lutzomyia</taxon>
    </lineage>
</organism>
<keyword evidence="6" id="KW-1185">Reference proteome</keyword>
<evidence type="ECO:0000313" key="5">
    <source>
        <dbReference type="EnsemblMetazoa" id="LLOJ008631-PA"/>
    </source>
</evidence>
<evidence type="ECO:0000259" key="3">
    <source>
        <dbReference type="Pfam" id="PF25390"/>
    </source>
</evidence>
<proteinExistence type="predicted"/>
<dbReference type="InterPro" id="IPR058923">
    <property type="entry name" value="RCC1-like_dom"/>
</dbReference>
<dbReference type="AlphaFoldDB" id="A0A1B0CUJ6"/>
<feature type="repeat" description="RCC1" evidence="2">
    <location>
        <begin position="301"/>
        <end position="348"/>
    </location>
</feature>
<feature type="repeat" description="RCC1" evidence="2">
    <location>
        <begin position="251"/>
        <end position="300"/>
    </location>
</feature>
<sequence>MANKSELFLFSWGANSHGQLAIGVESEQEVTPQRVDLSFLEGKPVQIGGGGGHTLILDANGQVYACGWNSRGQLGVGDEKNRCMFTKLPQDAFLEKKIKSLACGWDTSAAVTSDGELFMWGSNQFAQFGKQEIPHSNVPMLISLPEKVSTVAFSLRHVCILTVDGTLYLSGKSKFIGKTEMGGFMKIAEDKIAKIATGQHHVIYLTTSREIYSRGDNKFNQLSDESLTKFSSETAELKSGWTHSGFLTNSEEVFLWGRNSYGQLGQECEKSIATPTKLELPDKVRELHLGSEHGLCVTKSGEVFTWGWNEHGNCGNGTTDNVYKPVKVELPGRCSLAGVGAGFCFCFL</sequence>
<evidence type="ECO:0000256" key="1">
    <source>
        <dbReference type="ARBA" id="ARBA00022737"/>
    </source>
</evidence>
<feature type="domain" description="RCC1-like" evidence="3">
    <location>
        <begin position="9"/>
        <end position="346"/>
    </location>
</feature>
<dbReference type="EMBL" id="AJWK01029271">
    <property type="status" value="NOT_ANNOTATED_CDS"/>
    <property type="molecule type" value="Genomic_DNA"/>
</dbReference>
<dbReference type="Proteomes" id="UP000092461">
    <property type="component" value="Unassembled WGS sequence"/>
</dbReference>
<feature type="repeat" description="RCC1" evidence="2">
    <location>
        <begin position="61"/>
        <end position="114"/>
    </location>
</feature>
<feature type="repeat" description="RCC1" evidence="2">
    <location>
        <begin position="115"/>
        <end position="164"/>
    </location>
</feature>
<protein>
    <recommendedName>
        <fullName evidence="3">RCC1-like domain-containing protein</fullName>
    </recommendedName>
</protein>
<reference evidence="5" key="3">
    <citation type="submission" date="2020-05" db="UniProtKB">
        <authorList>
            <consortium name="EnsemblMetazoa"/>
        </authorList>
    </citation>
    <scope>IDENTIFICATION</scope>
    <source>
        <strain evidence="5">Jacobina</strain>
    </source>
</reference>
<dbReference type="InterPro" id="IPR009091">
    <property type="entry name" value="RCC1/BLIP-II"/>
</dbReference>
<evidence type="ECO:0000313" key="6">
    <source>
        <dbReference type="Proteomes" id="UP000092461"/>
    </source>
</evidence>
<dbReference type="VEuPathDB" id="VectorBase:LLONM1_000733"/>
<dbReference type="PANTHER" id="PTHR22872">
    <property type="entry name" value="BTK-BINDING PROTEIN-RELATED"/>
    <property type="match status" value="1"/>
</dbReference>
<dbReference type="InterPro" id="IPR051625">
    <property type="entry name" value="Signaling_Regulatory_Domain"/>
</dbReference>
<dbReference type="Gene3D" id="2.130.10.30">
    <property type="entry name" value="Regulator of chromosome condensation 1/beta-lactamase-inhibitor protein II"/>
    <property type="match status" value="2"/>
</dbReference>
<accession>A0A1B0CUJ6</accession>
<reference evidence="6" key="1">
    <citation type="submission" date="2012-05" db="EMBL/GenBank/DDBJ databases">
        <title>Whole Genome Assembly of Lutzomyia longipalpis.</title>
        <authorList>
            <person name="Richards S."/>
            <person name="Qu C."/>
            <person name="Dillon R."/>
            <person name="Worley K."/>
            <person name="Scherer S."/>
            <person name="Batterton M."/>
            <person name="Taylor A."/>
            <person name="Hawes A."/>
            <person name="Hernandez B."/>
            <person name="Kovar C."/>
            <person name="Mandapat C."/>
            <person name="Pham C."/>
            <person name="Qu C."/>
            <person name="Jing C."/>
            <person name="Bess C."/>
            <person name="Bandaranaike D."/>
            <person name="Ngo D."/>
            <person name="Ongeri F."/>
            <person name="Arias F."/>
            <person name="Lara F."/>
            <person name="Weissenberger G."/>
            <person name="Kamau G."/>
            <person name="Han H."/>
            <person name="Shen H."/>
            <person name="Dinh H."/>
            <person name="Khalil I."/>
            <person name="Jones J."/>
            <person name="Shafer J."/>
            <person name="Jayaseelan J."/>
            <person name="Quiroz J."/>
            <person name="Blankenburg K."/>
            <person name="Nguyen L."/>
            <person name="Jackson L."/>
            <person name="Francisco L."/>
            <person name="Tang L.-Y."/>
            <person name="Pu L.-L."/>
            <person name="Perales L."/>
            <person name="Lorensuhewa L."/>
            <person name="Munidasa M."/>
            <person name="Coyle M."/>
            <person name="Taylor M."/>
            <person name="Puazo M."/>
            <person name="Firestine M."/>
            <person name="Scheel M."/>
            <person name="Javaid M."/>
            <person name="Wang M."/>
            <person name="Li M."/>
            <person name="Tabassum N."/>
            <person name="Saada N."/>
            <person name="Osuji N."/>
            <person name="Aqrawi P."/>
            <person name="Fu Q."/>
            <person name="Thornton R."/>
            <person name="Raj R."/>
            <person name="Goodspeed R."/>
            <person name="Mata R."/>
            <person name="Najjar R."/>
            <person name="Gubbala S."/>
            <person name="Lee S."/>
            <person name="Denson S."/>
            <person name="Patil S."/>
            <person name="Macmil S."/>
            <person name="Qi S."/>
            <person name="Matskevitch T."/>
            <person name="Palculict T."/>
            <person name="Mathew T."/>
            <person name="Vee V."/>
            <person name="Velamala V."/>
            <person name="Korchina V."/>
            <person name="Cai W."/>
            <person name="Liu W."/>
            <person name="Dai W."/>
            <person name="Zou X."/>
            <person name="Zhu Y."/>
            <person name="Zhang Y."/>
            <person name="Wu Y.-Q."/>
            <person name="Xin Y."/>
            <person name="Nazarath L."/>
            <person name="Kovar C."/>
            <person name="Han Y."/>
            <person name="Muzny D."/>
            <person name="Gibbs R."/>
        </authorList>
    </citation>
    <scope>NUCLEOTIDE SEQUENCE [LARGE SCALE GENOMIC DNA]</scope>
    <source>
        <strain evidence="6">Jacobina</strain>
    </source>
</reference>
<dbReference type="Pfam" id="PF25390">
    <property type="entry name" value="WD40_RLD"/>
    <property type="match status" value="1"/>
</dbReference>
<reference evidence="4" key="2">
    <citation type="journal article" date="2020" name="BMC">
        <title>Leishmania infection induces a limited differential gene expression in the sand fly midgut.</title>
        <authorList>
            <person name="Coutinho-Abreu I.V."/>
            <person name="Serafim T.D."/>
            <person name="Meneses C."/>
            <person name="Kamhawi S."/>
            <person name="Oliveira F."/>
            <person name="Valenzuela J.G."/>
        </authorList>
    </citation>
    <scope>NUCLEOTIDE SEQUENCE</scope>
    <source>
        <strain evidence="4">Jacobina</strain>
        <tissue evidence="4">Midgut</tissue>
    </source>
</reference>
<dbReference type="EnsemblMetazoa" id="LLOJ008631-RA">
    <property type="protein sequence ID" value="LLOJ008631-PA"/>
    <property type="gene ID" value="LLOJ008631"/>
</dbReference>
<dbReference type="VEuPathDB" id="VectorBase:LLOJ008631"/>
<dbReference type="PRINTS" id="PR00633">
    <property type="entry name" value="RCCNDNSATION"/>
</dbReference>